<dbReference type="RefSeq" id="WP_158522985.1">
    <property type="nucleotide sequence ID" value="NZ_AQQV01000001.1"/>
</dbReference>
<evidence type="ECO:0000313" key="2">
    <source>
        <dbReference type="EMBL" id="ORE88512.1"/>
    </source>
</evidence>
<dbReference type="STRING" id="1317117.ATO7_01515"/>
<keyword evidence="3" id="KW-1185">Reference proteome</keyword>
<feature type="signal peptide" evidence="1">
    <location>
        <begin position="1"/>
        <end position="27"/>
    </location>
</feature>
<gene>
    <name evidence="2" type="ORF">ATO7_01515</name>
</gene>
<protein>
    <recommendedName>
        <fullName evidence="4">DUF1302 domain-containing protein</fullName>
    </recommendedName>
</protein>
<dbReference type="EMBL" id="AQQV01000001">
    <property type="protein sequence ID" value="ORE88512.1"/>
    <property type="molecule type" value="Genomic_DNA"/>
</dbReference>
<name>A0A1Y1SFS4_9GAMM</name>
<evidence type="ECO:0008006" key="4">
    <source>
        <dbReference type="Google" id="ProtNLM"/>
    </source>
</evidence>
<proteinExistence type="predicted"/>
<keyword evidence="1" id="KW-0732">Signal</keyword>
<comment type="caution">
    <text evidence="2">The sequence shown here is derived from an EMBL/GenBank/DDBJ whole genome shotgun (WGS) entry which is preliminary data.</text>
</comment>
<sequence length="635" mass="69726">MNNRVRFGARAATLFACAMAVQSPLWAGSFKLGPLDGEWQMQGSYVYSIRTENPHPGVVETGGREEVEAPEWLKWPESNNFDDGDRNFEKWDAVNNRATLLGELQLKWGPDFGMLVRGDAFYDMVYRQDTNANNSEESISTSQEPFNSFTDEARHFSGKRARLLDAYGYGSWYLPGNMVLNLRAGKHIAAWGESLFFSGVALAQAPADATKATVPGADVKSILLPVNQVSFQLAVNNKLTLLGQYKLEFKEIELNPVGEFFSPADVVGPGAEFIYGIRNPLYSETLANYNLASTTDLNETIQVIADLFIGPGAPNVQLLPDDLLGELELNLPALGQLDELTGAPRGIDPQRLPDIKPSDRGQWGFGLRYALNYTTTLGAYHLRYHATTPAPRQNYGYGVLLYNPVTGEPAITTQQLGDLLVPTTYNVVYYPGVHLTALSLSTVLFGVNFGAELIYRDGVDVLVDVYAPILGPVPTPTRAETWQALLSWLYVLGPGPLGLWDSMAIVGEAGFVHVEDYDRQYNPNGEIDTGLTNTRDAAGIQMLFQIGKRNIFSGWDLNVPVGLAANIVGKSALNGGLGSLFGEDDYRASVGAEFIRLNKLTLGVVYNAYFGGTPNFDDRPYQDRDNLAFTVKYAF</sequence>
<accession>A0A1Y1SFS4</accession>
<dbReference type="OrthoDB" id="7052179at2"/>
<dbReference type="InterPro" id="IPR010727">
    <property type="entry name" value="DUF1302"/>
</dbReference>
<reference evidence="2 3" key="1">
    <citation type="submission" date="2013-04" db="EMBL/GenBank/DDBJ databases">
        <title>Oceanococcus atlanticus 22II-S10r2 Genome Sequencing.</title>
        <authorList>
            <person name="Lai Q."/>
            <person name="Li G."/>
            <person name="Shao Z."/>
        </authorList>
    </citation>
    <scope>NUCLEOTIDE SEQUENCE [LARGE SCALE GENOMIC DNA]</scope>
    <source>
        <strain evidence="2 3">22II-S10r2</strain>
    </source>
</reference>
<evidence type="ECO:0000256" key="1">
    <source>
        <dbReference type="SAM" id="SignalP"/>
    </source>
</evidence>
<dbReference type="Pfam" id="PF06980">
    <property type="entry name" value="DUF1302"/>
    <property type="match status" value="1"/>
</dbReference>
<evidence type="ECO:0000313" key="3">
    <source>
        <dbReference type="Proteomes" id="UP000192342"/>
    </source>
</evidence>
<dbReference type="Proteomes" id="UP000192342">
    <property type="component" value="Unassembled WGS sequence"/>
</dbReference>
<dbReference type="AlphaFoldDB" id="A0A1Y1SFS4"/>
<feature type="chain" id="PRO_5013005443" description="DUF1302 domain-containing protein" evidence="1">
    <location>
        <begin position="28"/>
        <end position="635"/>
    </location>
</feature>
<organism evidence="2 3">
    <name type="scientific">Oceanococcus atlanticus</name>
    <dbReference type="NCBI Taxonomy" id="1317117"/>
    <lineage>
        <taxon>Bacteria</taxon>
        <taxon>Pseudomonadati</taxon>
        <taxon>Pseudomonadota</taxon>
        <taxon>Gammaproteobacteria</taxon>
        <taxon>Chromatiales</taxon>
        <taxon>Oceanococcaceae</taxon>
        <taxon>Oceanococcus</taxon>
    </lineage>
</organism>